<accession>A0A455SZR1</accession>
<dbReference type="PANTHER" id="PTHR43257">
    <property type="entry name" value="PYRUVATE DEHYDROGENASE E1 COMPONENT BETA SUBUNIT"/>
    <property type="match status" value="1"/>
</dbReference>
<dbReference type="Pfam" id="PF02780">
    <property type="entry name" value="Transketolase_C"/>
    <property type="match status" value="1"/>
</dbReference>
<reference evidence="6" key="1">
    <citation type="submission" date="2018-12" db="EMBL/GenBank/DDBJ databases">
        <title>Novel natural products biosynthetic potential of the class Ktedonobacteria.</title>
        <authorList>
            <person name="Zheng Y."/>
            <person name="Saitou A."/>
            <person name="Wang C.M."/>
            <person name="Toyoda A."/>
            <person name="Minakuchi Y."/>
            <person name="Sekiguchi Y."/>
            <person name="Ueda K."/>
            <person name="Takano H."/>
            <person name="Sakai Y."/>
            <person name="Yokota A."/>
            <person name="Yabe S."/>
        </authorList>
    </citation>
    <scope>NUCLEOTIDE SEQUENCE</scope>
    <source>
        <strain evidence="6">A3-2</strain>
    </source>
</reference>
<name>A0A455SZR1_9CHLR</name>
<dbReference type="Gene3D" id="3.40.50.920">
    <property type="match status" value="1"/>
</dbReference>
<dbReference type="EMBL" id="AP019377">
    <property type="protein sequence ID" value="BBH93056.1"/>
    <property type="molecule type" value="Genomic_DNA"/>
</dbReference>
<organism evidence="6">
    <name type="scientific">Thermogemmatispora argillosa</name>
    <dbReference type="NCBI Taxonomy" id="2045280"/>
    <lineage>
        <taxon>Bacteria</taxon>
        <taxon>Bacillati</taxon>
        <taxon>Chloroflexota</taxon>
        <taxon>Ktedonobacteria</taxon>
        <taxon>Thermogemmatisporales</taxon>
        <taxon>Thermogemmatisporaceae</taxon>
        <taxon>Thermogemmatispora</taxon>
    </lineage>
</organism>
<dbReference type="InterPro" id="IPR009014">
    <property type="entry name" value="Transketo_C/PFOR_II"/>
</dbReference>
<dbReference type="FunFam" id="3.40.50.970:FF:000001">
    <property type="entry name" value="Pyruvate dehydrogenase E1 beta subunit"/>
    <property type="match status" value="1"/>
</dbReference>
<dbReference type="InterPro" id="IPR005475">
    <property type="entry name" value="Transketolase-like_Pyr-bd"/>
</dbReference>
<evidence type="ECO:0000256" key="3">
    <source>
        <dbReference type="ARBA" id="ARBA00023052"/>
    </source>
</evidence>
<dbReference type="AlphaFoldDB" id="A0A455SZR1"/>
<gene>
    <name evidence="6" type="ORF">KTA_12550</name>
</gene>
<evidence type="ECO:0000256" key="2">
    <source>
        <dbReference type="ARBA" id="ARBA00023002"/>
    </source>
</evidence>
<dbReference type="CDD" id="cd07036">
    <property type="entry name" value="TPP_PYR_E1-PDHc-beta_like"/>
    <property type="match status" value="1"/>
</dbReference>
<feature type="compositionally biased region" description="Polar residues" evidence="4">
    <location>
        <begin position="1"/>
        <end position="12"/>
    </location>
</feature>
<evidence type="ECO:0000256" key="1">
    <source>
        <dbReference type="ARBA" id="ARBA00001964"/>
    </source>
</evidence>
<keyword evidence="2" id="KW-0560">Oxidoreductase</keyword>
<evidence type="ECO:0000259" key="5">
    <source>
        <dbReference type="SMART" id="SM00861"/>
    </source>
</evidence>
<feature type="domain" description="Transketolase-like pyrimidine-binding" evidence="5">
    <location>
        <begin position="29"/>
        <end position="204"/>
    </location>
</feature>
<feature type="region of interest" description="Disordered" evidence="4">
    <location>
        <begin position="1"/>
        <end position="23"/>
    </location>
</feature>
<dbReference type="FunFam" id="3.40.50.920:FF:000001">
    <property type="entry name" value="Pyruvate dehydrogenase E1 beta subunit"/>
    <property type="match status" value="1"/>
</dbReference>
<dbReference type="GO" id="GO:0016491">
    <property type="term" value="F:oxidoreductase activity"/>
    <property type="evidence" value="ECO:0007669"/>
    <property type="project" value="UniProtKB-KW"/>
</dbReference>
<evidence type="ECO:0000256" key="4">
    <source>
        <dbReference type="SAM" id="MobiDB-lite"/>
    </source>
</evidence>
<dbReference type="Gene3D" id="3.40.50.970">
    <property type="match status" value="1"/>
</dbReference>
<dbReference type="PANTHER" id="PTHR43257:SF2">
    <property type="entry name" value="PYRUVATE DEHYDROGENASE E1 COMPONENT SUBUNIT BETA"/>
    <property type="match status" value="1"/>
</dbReference>
<dbReference type="SUPFAM" id="SSF52922">
    <property type="entry name" value="TK C-terminal domain-like"/>
    <property type="match status" value="1"/>
</dbReference>
<dbReference type="InterPro" id="IPR033248">
    <property type="entry name" value="Transketolase_C"/>
</dbReference>
<comment type="cofactor">
    <cofactor evidence="1">
        <name>thiamine diphosphate</name>
        <dbReference type="ChEBI" id="CHEBI:58937"/>
    </cofactor>
</comment>
<keyword evidence="3" id="KW-0786">Thiamine pyrophosphate</keyword>
<proteinExistence type="predicted"/>
<evidence type="ECO:0000313" key="6">
    <source>
        <dbReference type="EMBL" id="BBH93056.1"/>
    </source>
</evidence>
<dbReference type="SUPFAM" id="SSF52518">
    <property type="entry name" value="Thiamin diphosphate-binding fold (THDP-binding)"/>
    <property type="match status" value="1"/>
</dbReference>
<sequence>MSGPSSLPTTVATGPAQPPAAAHDQVQEMTYAEAIREALREEMRRDPRVFLMGEDIGIYGGAFGVTYGLVEEFGEERVRDTPISEAALAGCAIGAALTGMRPVAEFQFSDFMALGMDQIVNQGAKLRFMFGGKAQVPVVFRAPLGSGTGAAAQHSQSLEAWFAHVPGLKVVLPSTPADAKGLLLSAIRDPNPVIFLEHKLLYRHKGPVPRGEWTVPLGQAEVKRPGKDLTIIALSIMVPRALAAAARLAEEGIEAEVVDPRTLRPLDEATLIASARKTGRVLIVHEAVLTGGFGGEIAARIASSEAFYYLDAPILRLGGAETPIPYNRTLERRATPQEEDIYQAARRLLQRRPL</sequence>
<dbReference type="Pfam" id="PF02779">
    <property type="entry name" value="Transket_pyr"/>
    <property type="match status" value="1"/>
</dbReference>
<protein>
    <submittedName>
        <fullName evidence="6">TPP-dependent acetoin dehydrogenase complex, E1 protein subunit beta</fullName>
    </submittedName>
</protein>
<dbReference type="NCBIfam" id="NF006667">
    <property type="entry name" value="PRK09212.1"/>
    <property type="match status" value="1"/>
</dbReference>
<dbReference type="SMART" id="SM00861">
    <property type="entry name" value="Transket_pyr"/>
    <property type="match status" value="1"/>
</dbReference>
<dbReference type="InterPro" id="IPR029061">
    <property type="entry name" value="THDP-binding"/>
</dbReference>